<protein>
    <recommendedName>
        <fullName evidence="2">DUF6533 domain-containing protein</fullName>
    </recommendedName>
</protein>
<keyword evidence="1" id="KW-0472">Membrane</keyword>
<keyword evidence="4" id="KW-1185">Reference proteome</keyword>
<dbReference type="AlphaFoldDB" id="A0A4Y7TQ53"/>
<keyword evidence="1" id="KW-0812">Transmembrane</keyword>
<dbReference type="EMBL" id="QPFP01000006">
    <property type="protein sequence ID" value="TEB36307.1"/>
    <property type="molecule type" value="Genomic_DNA"/>
</dbReference>
<feature type="transmembrane region" description="Helical" evidence="1">
    <location>
        <begin position="228"/>
        <end position="250"/>
    </location>
</feature>
<dbReference type="InterPro" id="IPR045340">
    <property type="entry name" value="DUF6533"/>
</dbReference>
<accession>A0A4Y7TQ53</accession>
<name>A0A4Y7TQ53_COPMI</name>
<keyword evidence="1" id="KW-1133">Transmembrane helix</keyword>
<evidence type="ECO:0000256" key="1">
    <source>
        <dbReference type="SAM" id="Phobius"/>
    </source>
</evidence>
<evidence type="ECO:0000313" key="4">
    <source>
        <dbReference type="Proteomes" id="UP000298030"/>
    </source>
</evidence>
<feature type="transmembrane region" description="Helical" evidence="1">
    <location>
        <begin position="196"/>
        <end position="216"/>
    </location>
</feature>
<feature type="transmembrane region" description="Helical" evidence="1">
    <location>
        <begin position="313"/>
        <end position="331"/>
    </location>
</feature>
<evidence type="ECO:0000313" key="3">
    <source>
        <dbReference type="EMBL" id="TEB36307.1"/>
    </source>
</evidence>
<sequence>MKVAVQVGPVQYFIDDRHGLSNGVETVVHARYEDFSQPCISVPFSARLVLMPEERTLISGNLKLEGHLRHGYKRISLMFPDATLILRESKIPFVMHPFGKILQGSSYFSDKDSRFIHSDLSPKVTTLQLQRAPRKSKFKMSIDPARLRQLLSTANRMKASKYLDVASLTLLVVDYLATLDMEVKYMWPTPWSPAKVLFFLSRYLVFFDVPFAVYYHTTLGLEPETCQAMFRVGTTSLVTGVVLAEAILFLRVYALAGRNKRFMIAMVGQFTVTHCVWIGMYGKFLSLLKFGPSPLPSIFGCFPLPPTSSLPNALLAGIFGFIMANEIVNLRSSPLMGIFYRDGLTYFTILTAFSVANMIVDPCWAA</sequence>
<feature type="transmembrane region" description="Helical" evidence="1">
    <location>
        <begin position="262"/>
        <end position="282"/>
    </location>
</feature>
<dbReference type="Pfam" id="PF20151">
    <property type="entry name" value="DUF6533"/>
    <property type="match status" value="1"/>
</dbReference>
<reference evidence="3 4" key="1">
    <citation type="journal article" date="2019" name="Nat. Ecol. Evol.">
        <title>Megaphylogeny resolves global patterns of mushroom evolution.</title>
        <authorList>
            <person name="Varga T."/>
            <person name="Krizsan K."/>
            <person name="Foldi C."/>
            <person name="Dima B."/>
            <person name="Sanchez-Garcia M."/>
            <person name="Sanchez-Ramirez S."/>
            <person name="Szollosi G.J."/>
            <person name="Szarkandi J.G."/>
            <person name="Papp V."/>
            <person name="Albert L."/>
            <person name="Andreopoulos W."/>
            <person name="Angelini C."/>
            <person name="Antonin V."/>
            <person name="Barry K.W."/>
            <person name="Bougher N.L."/>
            <person name="Buchanan P."/>
            <person name="Buyck B."/>
            <person name="Bense V."/>
            <person name="Catcheside P."/>
            <person name="Chovatia M."/>
            <person name="Cooper J."/>
            <person name="Damon W."/>
            <person name="Desjardin D."/>
            <person name="Finy P."/>
            <person name="Geml J."/>
            <person name="Haridas S."/>
            <person name="Hughes K."/>
            <person name="Justo A."/>
            <person name="Karasinski D."/>
            <person name="Kautmanova I."/>
            <person name="Kiss B."/>
            <person name="Kocsube S."/>
            <person name="Kotiranta H."/>
            <person name="LaButti K.M."/>
            <person name="Lechner B.E."/>
            <person name="Liimatainen K."/>
            <person name="Lipzen A."/>
            <person name="Lukacs Z."/>
            <person name="Mihaltcheva S."/>
            <person name="Morgado L.N."/>
            <person name="Niskanen T."/>
            <person name="Noordeloos M.E."/>
            <person name="Ohm R.A."/>
            <person name="Ortiz-Santana B."/>
            <person name="Ovrebo C."/>
            <person name="Racz N."/>
            <person name="Riley R."/>
            <person name="Savchenko A."/>
            <person name="Shiryaev A."/>
            <person name="Soop K."/>
            <person name="Spirin V."/>
            <person name="Szebenyi C."/>
            <person name="Tomsovsky M."/>
            <person name="Tulloss R.E."/>
            <person name="Uehling J."/>
            <person name="Grigoriev I.V."/>
            <person name="Vagvolgyi C."/>
            <person name="Papp T."/>
            <person name="Martin F.M."/>
            <person name="Miettinen O."/>
            <person name="Hibbett D.S."/>
            <person name="Nagy L.G."/>
        </authorList>
    </citation>
    <scope>NUCLEOTIDE SEQUENCE [LARGE SCALE GENOMIC DNA]</scope>
    <source>
        <strain evidence="3 4">FP101781</strain>
    </source>
</reference>
<organism evidence="3 4">
    <name type="scientific">Coprinellus micaceus</name>
    <name type="common">Glistening ink-cap mushroom</name>
    <name type="synonym">Coprinus micaceus</name>
    <dbReference type="NCBI Taxonomy" id="71717"/>
    <lineage>
        <taxon>Eukaryota</taxon>
        <taxon>Fungi</taxon>
        <taxon>Dikarya</taxon>
        <taxon>Basidiomycota</taxon>
        <taxon>Agaricomycotina</taxon>
        <taxon>Agaricomycetes</taxon>
        <taxon>Agaricomycetidae</taxon>
        <taxon>Agaricales</taxon>
        <taxon>Agaricineae</taxon>
        <taxon>Psathyrellaceae</taxon>
        <taxon>Coprinellus</taxon>
    </lineage>
</organism>
<gene>
    <name evidence="3" type="ORF">FA13DRAFT_1243612</name>
</gene>
<comment type="caution">
    <text evidence="3">The sequence shown here is derived from an EMBL/GenBank/DDBJ whole genome shotgun (WGS) entry which is preliminary data.</text>
</comment>
<feature type="transmembrane region" description="Helical" evidence="1">
    <location>
        <begin position="343"/>
        <end position="360"/>
    </location>
</feature>
<dbReference type="Proteomes" id="UP000298030">
    <property type="component" value="Unassembled WGS sequence"/>
</dbReference>
<feature type="domain" description="DUF6533" evidence="2">
    <location>
        <begin position="162"/>
        <end position="206"/>
    </location>
</feature>
<dbReference type="OrthoDB" id="2645170at2759"/>
<evidence type="ECO:0000259" key="2">
    <source>
        <dbReference type="Pfam" id="PF20151"/>
    </source>
</evidence>
<proteinExistence type="predicted"/>